<feature type="transmembrane region" description="Helical" evidence="2">
    <location>
        <begin position="155"/>
        <end position="177"/>
    </location>
</feature>
<accession>A0A344UWA8</accession>
<evidence type="ECO:0000256" key="2">
    <source>
        <dbReference type="SAM" id="Phobius"/>
    </source>
</evidence>
<feature type="transmembrane region" description="Helical" evidence="2">
    <location>
        <begin position="223"/>
        <end position="242"/>
    </location>
</feature>
<dbReference type="OrthoDB" id="193898at2"/>
<gene>
    <name evidence="4" type="ORF">JS278_02417</name>
</gene>
<keyword evidence="2" id="KW-0812">Transmembrane</keyword>
<sequence length="325" mass="33832">MNERNFASGRVGTPAPHQKAVPQRPGDTVRAVTSLRKSSLATPTDRFLAGAGPTHPVLAVILGAAFIAVGQMVVALPVQLIAPHLSATASGIALLCSFIPVWILIWAWLRFAEHRPPRSIGLAGRRADILLGIGIAFLILIVDAVAMAACGQVRFHWSGMRPAALAGVVGLLVLFAIQGSAEEAAIRGYLMQTVAARWGVWAGLVAQAVIFAVLHGSNPGVTPVALGNVAAFGVMLGLLVLWRGDLWAAMGFHAVWNWAQGLVLGFDVSGLGFGGSALTQTPAAGSSVTLTGGSFGAEGSVITLIVLVVLIVALGWAWRRSLRAR</sequence>
<evidence type="ECO:0000313" key="5">
    <source>
        <dbReference type="Proteomes" id="UP000251995"/>
    </source>
</evidence>
<organism evidence="4 5">
    <name type="scientific">Acidipropionibacterium virtanenii</name>
    <dbReference type="NCBI Taxonomy" id="2057246"/>
    <lineage>
        <taxon>Bacteria</taxon>
        <taxon>Bacillati</taxon>
        <taxon>Actinomycetota</taxon>
        <taxon>Actinomycetes</taxon>
        <taxon>Propionibacteriales</taxon>
        <taxon>Propionibacteriaceae</taxon>
        <taxon>Acidipropionibacterium</taxon>
    </lineage>
</organism>
<feature type="transmembrane region" description="Helical" evidence="2">
    <location>
        <begin position="299"/>
        <end position="318"/>
    </location>
</feature>
<dbReference type="EMBL" id="CP025198">
    <property type="protein sequence ID" value="AXE39556.1"/>
    <property type="molecule type" value="Genomic_DNA"/>
</dbReference>
<evidence type="ECO:0000313" key="4">
    <source>
        <dbReference type="EMBL" id="AXE39556.1"/>
    </source>
</evidence>
<feature type="domain" description="CAAX prenyl protease 2/Lysostaphin resistance protein A-like" evidence="3">
    <location>
        <begin position="168"/>
        <end position="258"/>
    </location>
</feature>
<feature type="region of interest" description="Disordered" evidence="1">
    <location>
        <begin position="1"/>
        <end position="29"/>
    </location>
</feature>
<protein>
    <recommendedName>
        <fullName evidence="3">CAAX prenyl protease 2/Lysostaphin resistance protein A-like domain-containing protein</fullName>
    </recommendedName>
</protein>
<dbReference type="Proteomes" id="UP000251995">
    <property type="component" value="Chromosome"/>
</dbReference>
<feature type="transmembrane region" description="Helical" evidence="2">
    <location>
        <begin position="88"/>
        <end position="109"/>
    </location>
</feature>
<dbReference type="Pfam" id="PF02517">
    <property type="entry name" value="Rce1-like"/>
    <property type="match status" value="1"/>
</dbReference>
<feature type="transmembrane region" description="Helical" evidence="2">
    <location>
        <begin position="198"/>
        <end position="217"/>
    </location>
</feature>
<dbReference type="PANTHER" id="PTHR39430">
    <property type="entry name" value="MEMBRANE-ASSOCIATED PROTEASE-RELATED"/>
    <property type="match status" value="1"/>
</dbReference>
<keyword evidence="2" id="KW-0472">Membrane</keyword>
<dbReference type="KEGG" id="acij:JS278_02417"/>
<dbReference type="PANTHER" id="PTHR39430:SF1">
    <property type="entry name" value="PROTEASE"/>
    <property type="match status" value="1"/>
</dbReference>
<reference evidence="4 5" key="1">
    <citation type="submission" date="2017-12" db="EMBL/GenBank/DDBJ databases">
        <title>The whole genome sequence of the Acidipropionibacterium virtanenii sp. nov. type strain JS278.</title>
        <authorList>
            <person name="Laine P."/>
            <person name="Deptula P."/>
            <person name="Varmanen P."/>
            <person name="Auvinen P."/>
        </authorList>
    </citation>
    <scope>NUCLEOTIDE SEQUENCE [LARGE SCALE GENOMIC DNA]</scope>
    <source>
        <strain evidence="4 5">JS278</strain>
    </source>
</reference>
<feature type="transmembrane region" description="Helical" evidence="2">
    <location>
        <begin position="254"/>
        <end position="279"/>
    </location>
</feature>
<evidence type="ECO:0000256" key="1">
    <source>
        <dbReference type="SAM" id="MobiDB-lite"/>
    </source>
</evidence>
<dbReference type="GO" id="GO:0004175">
    <property type="term" value="F:endopeptidase activity"/>
    <property type="evidence" value="ECO:0007669"/>
    <property type="project" value="UniProtKB-ARBA"/>
</dbReference>
<evidence type="ECO:0000259" key="3">
    <source>
        <dbReference type="Pfam" id="PF02517"/>
    </source>
</evidence>
<proteinExistence type="predicted"/>
<keyword evidence="2" id="KW-1133">Transmembrane helix</keyword>
<feature type="transmembrane region" description="Helical" evidence="2">
    <location>
        <begin position="57"/>
        <end position="82"/>
    </location>
</feature>
<dbReference type="GO" id="GO:0080120">
    <property type="term" value="P:CAAX-box protein maturation"/>
    <property type="evidence" value="ECO:0007669"/>
    <property type="project" value="UniProtKB-ARBA"/>
</dbReference>
<dbReference type="AlphaFoldDB" id="A0A344UWA8"/>
<dbReference type="InterPro" id="IPR003675">
    <property type="entry name" value="Rce1/LyrA-like_dom"/>
</dbReference>
<name>A0A344UWA8_9ACTN</name>
<feature type="transmembrane region" description="Helical" evidence="2">
    <location>
        <begin position="129"/>
        <end position="149"/>
    </location>
</feature>
<keyword evidence="5" id="KW-1185">Reference proteome</keyword>